<feature type="transmembrane region" description="Helical" evidence="2">
    <location>
        <begin position="2553"/>
        <end position="2574"/>
    </location>
</feature>
<feature type="transmembrane region" description="Helical" evidence="2">
    <location>
        <begin position="2457"/>
        <end position="2480"/>
    </location>
</feature>
<feature type="transmembrane region" description="Helical" evidence="2">
    <location>
        <begin position="1762"/>
        <end position="1785"/>
    </location>
</feature>
<feature type="region of interest" description="Disordered" evidence="1">
    <location>
        <begin position="2202"/>
        <end position="2223"/>
    </location>
</feature>
<feature type="region of interest" description="Disordered" evidence="1">
    <location>
        <begin position="1"/>
        <end position="25"/>
    </location>
</feature>
<feature type="transmembrane region" description="Helical" evidence="2">
    <location>
        <begin position="1585"/>
        <end position="1605"/>
    </location>
</feature>
<feature type="transmembrane region" description="Helical" evidence="2">
    <location>
        <begin position="987"/>
        <end position="1015"/>
    </location>
</feature>
<feature type="transmembrane region" description="Helical" evidence="2">
    <location>
        <begin position="1617"/>
        <end position="1650"/>
    </location>
</feature>
<organism evidence="3">
    <name type="scientific">Cladocopium goreaui</name>
    <dbReference type="NCBI Taxonomy" id="2562237"/>
    <lineage>
        <taxon>Eukaryota</taxon>
        <taxon>Sar</taxon>
        <taxon>Alveolata</taxon>
        <taxon>Dinophyceae</taxon>
        <taxon>Suessiales</taxon>
        <taxon>Symbiodiniaceae</taxon>
        <taxon>Cladocopium</taxon>
    </lineage>
</organism>
<sequence>MTISSSSSEASSETSETGTSSGDPSVRKPWCRWLPRSYLLVLVINATATLLLWPGDVQYVDPCPLKFRLFFFGLMLSSFGAGCVAAFLVRRAEASDHTKWACGYAIINWIQAMLGSMGMEEPGGRYCRYGVIPEGDTRYWALEFCRWLLYLVASCWMQTLIASRLDLLEQSSTRNYCSSCFRRLMWAQVFGAAGVLLPIAFLVYTIMRGGYSWGTALTSLIAIGGITLLCNWAASIVAICSFRKSYSELRRICRLAEANEASISARSSLRRARRFAGLQGLGVSFSLVFTLLLVPARVCSMLLYHESYDALTVVVFLIQALDALGDAVAVLLLSGSHRMAKVERSQGSQRSWKVEKPENSRNQQTSHEDVNWTSKVEELSMRGMTLRSLLQFYQENLPSMPDWKYAPREHKTRDVVRRAIIPLTSREECAFSVSAFNKDGPKRAQVMVTHNWGNSFSDLLAAVLSDALQECSFSLPAELLQEECAFLQDLLAKMGRLDETYWICAFAVNQHISIYPYDRDPFTNQLHPVCHCNSTNIIDSDGRSASSEINKFDDMMRLLATTGGCRQVIAVDKPLDLFRRAWCVAEIAEAKRLQMDQSLKLWSKATLQERARTLENLDVRDMRASSEKDKELILGKIQDVDDFNAKLQVLIFDPKSGLVATWNAMDSLQQIGEVGRLIRWGLADAGSGKEYVWRVEAGDDQHGLASVMTDFFGPTGAGHLLLAWKESILHPAGLCWKAMLTMRKEELQVGCWSSPEAEEEPRSSQICHGVAMPMASSETSETGQSSGDPSGRKPWCRWLPRSYLLVLVINATATLLLWPADDWGGLPCPLKFRLFFFGLMLSSLGAGCVAAFLVRRAEASGHTKWACGYAIINWIQAMLGSMGMDNPLDGYWQCTYGVIPDRDFGGKIWYLALLLCRLLLYLLASFWMQTLIASRLDLLEQSSNRNYRSGCFRKLMWAQVFGAAGVLLLIAGTIITGSSNSGSIIFYTSWISLCAIGGIALLRNVAASIVAICSFRKSYSELRRICRLAEANEAPISARSSLRRARRFAGLQGLGVSFSLVFTLLLVPARVSSMLFAVGSYDFDGYDALTVVLFLIQAFDALGNALAVLLLSGSHRMAKVERSQGSHRSWKVEKAEHRRNQQTSHEDVNWTRKVEELSMRGMTLRSLLTFYQENLPSMPDWKYAPREHKTRDVVRRAIIPLTSSEECAFSVSAFNRDGPKRAQVMVTHNWGNSFSNLLAAVLSDALQECSFSLPAELLQQECTFLQDLLAKMGRLDDTYWICAFAVNQHISICHSNPYDRDPFTDQLHPVCHCNSTNIIDSDGRSASSEINKFDDMMRLLATTRGCRQVIAVDKSLDLFHRAWCVAEIAEAKRLQMDQSLKLWSKATLQERAQSLENLDVRDMRASSDKDKELILGKIQEQSQRPAQLLALKYPGISHSATAPIVAIRILAMLTMRKEELQVGSLKFQCQMLEQPGGGGAAQLADLPRSGHASSETSETGTSSGDPWLPQSYMLVSGSEASSESSETGKSSGDPSVRKPWCRWLPRSYLLVLVINATATLLLWPADVEFPDPRYNHPVCPLKMRLFFFGLMLSSFAAGCVAAFLVRRAEASDHTKWACGYAIINWIQAMLGSLGMNSPAVVGIIYGLITAPGGINIFRTCILSLMAIGGITLLCNVAASIVAICSFQKSYLELRRICRLAEANEAPISARSSLRRARRFAGLQGLGVSFSLVFTLLLVPARVGSIAVVFKVGGYDFDGYDALTVVLFLIQALDALGNAVAVLLLSGSHRMAKVERSQGSDRSWKVEKAEHSRNQQTSHEDVNWTRKVEELSMRGMTLRSLLQFYQENLRSMPDWKYAPREHKTRDVVRRVIIPLTSSEECAFSVSAFNKDGPKRAQVMVTHNWGNSFSDLLAAVLSDALQECSFSLPAELLQEDCAFLQDLLAKMGGLDETYWICAFAVNQHISICHSNPYDRDPFTDQLHPVCHCSSTNIIDPDGRSASSEINKFDDMMHLLATTGGCRQVIAVDKALDLFRRAWCVAEIAEAKRLQMDQSLKLWSKATLQERARTLENLDVRDMRASSEKDKELILGKIQDVDDFNAELQVLIFDPKSGLVATWNAMDSLQQIGEVGRLIRWGLADAGSGKESLRLAVERTEDIERLLGRKGRDSDRGALQRRSSLNDQLRAGRDGHSEDDCLAKLQEVNEKHETLEKPTSSLSSDWSTWKGQGAPAVKPMIHQLSMGWTRMLEQPGGGGAAQPADLPRMSVDMASSETSETGTSSEDPSVRKPWCRWLPRSYLLVLVINATATVLLWPADAEYPDWWYDDPPVCPLKFQLFFFGLMLSSFGAGCVAAFLVRRAEASGHTKWACGYAIINWIQSMLGSLGMERPGGGYGYCRYGVIPDRSDRGLRGDICYSALACCRLLLYLVASFWMQTLIASRLDLLEQSSNRNYCSSCFRRLMWAQVFGAAGFLLLFAGIIYQIITGGSNSGSIIYVTSAMSLYAIGGITLLCNWAASIVAICSFRKSYSELRRICRLAEANEAPISARSSLRRARRFAGLQGLGVSFSLVFTVLLVPARAGSVLLSYYSYWDPQYDSLQVVLFLIQAFDALGNTVAVLLLSGSHRMAKVERSQGSQCGCWKVEKAEHSRNQQTSHEDVNWTRKVEELSMRGMTLRSLLQFYQENLPSMPDWKYAPREHKTRDVVRRAIIPLTSREECAFSVSAFNKDGPKRAQVMVTHNWGNSFSDLLAAVLSDALQECSFSLPAELLQEDCAFLQDLLAKMGRLDETYWICAFAVNQHISICHSNPYDRDPFTDQLHPVCQCNSTNIIDSDGRSASSEINKFDDMMRLLATTGGCRQVIAVDKPLDLFRRAWCVAEIAEAKRLQMDQSLKLWSKATLQERARTLENLDVRDMRASSDKDKELILGKIQDVDDFNAKLQVLIFDPKSGLVATWNAMDSLQQIGEVGRLIRWGLADAGSGKVWKAWDSHN</sequence>
<evidence type="ECO:0000313" key="5">
    <source>
        <dbReference type="Proteomes" id="UP001152797"/>
    </source>
</evidence>
<keyword evidence="2" id="KW-1133">Transmembrane helix</keyword>
<feature type="transmembrane region" description="Helical" evidence="2">
    <location>
        <begin position="1547"/>
        <end position="1565"/>
    </location>
</feature>
<feature type="transmembrane region" description="Helical" evidence="2">
    <location>
        <begin position="2332"/>
        <end position="2353"/>
    </location>
</feature>
<feature type="region of interest" description="Disordered" evidence="1">
    <location>
        <begin position="344"/>
        <end position="370"/>
    </location>
</feature>
<keyword evidence="2" id="KW-0812">Transmembrane</keyword>
<feature type="transmembrane region" description="Helical" evidence="2">
    <location>
        <begin position="275"/>
        <end position="298"/>
    </location>
</feature>
<protein>
    <submittedName>
        <fullName evidence="4">Pseudouridine synthase RsuA/RluA-like domain-containing protein</fullName>
    </submittedName>
</protein>
<feature type="transmembrane region" description="Helical" evidence="2">
    <location>
        <begin position="2294"/>
        <end position="2312"/>
    </location>
</feature>
<feature type="transmembrane region" description="Helical" evidence="2">
    <location>
        <begin position="1719"/>
        <end position="1742"/>
    </location>
</feature>
<feature type="transmembrane region" description="Helical" evidence="2">
    <location>
        <begin position="1656"/>
        <end position="1686"/>
    </location>
</feature>
<dbReference type="Proteomes" id="UP001152797">
    <property type="component" value="Unassembled WGS sequence"/>
</dbReference>
<feature type="transmembrane region" description="Helical" evidence="2">
    <location>
        <begin position="832"/>
        <end position="854"/>
    </location>
</feature>
<dbReference type="EMBL" id="CAMXCT010006279">
    <property type="protein sequence ID" value="CAI4014313.1"/>
    <property type="molecule type" value="Genomic_DNA"/>
</dbReference>
<feature type="transmembrane region" description="Helical" evidence="2">
    <location>
        <begin position="184"/>
        <end position="207"/>
    </location>
</feature>
<feature type="region of interest" description="Disordered" evidence="1">
    <location>
        <begin position="1478"/>
        <end position="1508"/>
    </location>
</feature>
<name>A0A9P1DT27_9DINO</name>
<feature type="transmembrane region" description="Helical" evidence="2">
    <location>
        <begin position="908"/>
        <end position="934"/>
    </location>
</feature>
<feature type="transmembrane region" description="Helical" evidence="2">
    <location>
        <begin position="219"/>
        <end position="242"/>
    </location>
</feature>
<evidence type="ECO:0000313" key="3">
    <source>
        <dbReference type="EMBL" id="CAI4014313.1"/>
    </source>
</evidence>
<reference evidence="4 5" key="2">
    <citation type="submission" date="2024-05" db="EMBL/GenBank/DDBJ databases">
        <authorList>
            <person name="Chen Y."/>
            <person name="Shah S."/>
            <person name="Dougan E. K."/>
            <person name="Thang M."/>
            <person name="Chan C."/>
        </authorList>
    </citation>
    <scope>NUCLEOTIDE SEQUENCE [LARGE SCALE GENOMIC DNA]</scope>
</reference>
<feature type="compositionally biased region" description="Low complexity" evidence="1">
    <location>
        <begin position="1"/>
        <end position="22"/>
    </location>
</feature>
<dbReference type="EMBL" id="CAMXCT020006279">
    <property type="protein sequence ID" value="CAL1167688.1"/>
    <property type="molecule type" value="Genomic_DNA"/>
</dbReference>
<feature type="transmembrane region" description="Helical" evidence="2">
    <location>
        <begin position="2500"/>
        <end position="2520"/>
    </location>
</feature>
<keyword evidence="5" id="KW-1185">Reference proteome</keyword>
<feature type="region of interest" description="Disordered" evidence="1">
    <location>
        <begin position="2165"/>
        <end position="2190"/>
    </location>
</feature>
<feature type="transmembrane region" description="Helical" evidence="2">
    <location>
        <begin position="1048"/>
        <end position="1069"/>
    </location>
</feature>
<feature type="transmembrane region" description="Helical" evidence="2">
    <location>
        <begin position="866"/>
        <end position="884"/>
    </location>
</feature>
<accession>A0A9P1DT27</accession>
<feature type="transmembrane region" description="Helical" evidence="2">
    <location>
        <begin position="37"/>
        <end position="55"/>
    </location>
</feature>
<evidence type="ECO:0000313" key="4">
    <source>
        <dbReference type="EMBL" id="CAL4801625.1"/>
    </source>
</evidence>
<feature type="compositionally biased region" description="Polar residues" evidence="1">
    <location>
        <begin position="2210"/>
        <end position="2223"/>
    </location>
</feature>
<feature type="transmembrane region" description="Helical" evidence="2">
    <location>
        <begin position="2594"/>
        <end position="2617"/>
    </location>
</feature>
<feature type="region of interest" description="Disordered" evidence="1">
    <location>
        <begin position="1123"/>
        <end position="1147"/>
    </location>
</feature>
<proteinExistence type="predicted"/>
<feature type="transmembrane region" description="Helical" evidence="2">
    <location>
        <begin position="310"/>
        <end position="334"/>
    </location>
</feature>
<evidence type="ECO:0000256" key="2">
    <source>
        <dbReference type="SAM" id="Phobius"/>
    </source>
</evidence>
<feature type="region of interest" description="Disordered" evidence="1">
    <location>
        <begin position="1795"/>
        <end position="1820"/>
    </location>
</feature>
<keyword evidence="2" id="KW-0472">Membrane</keyword>
<feature type="compositionally biased region" description="Low complexity" evidence="1">
    <location>
        <begin position="1493"/>
        <end position="1504"/>
    </location>
</feature>
<feature type="transmembrane region" description="Helical" evidence="2">
    <location>
        <begin position="67"/>
        <end position="89"/>
    </location>
</feature>
<feature type="transmembrane region" description="Helical" evidence="2">
    <location>
        <begin position="802"/>
        <end position="820"/>
    </location>
</feature>
<comment type="caution">
    <text evidence="3">The sequence shown here is derived from an EMBL/GenBank/DDBJ whole genome shotgun (WGS) entry which is preliminary data.</text>
</comment>
<evidence type="ECO:0000256" key="1">
    <source>
        <dbReference type="SAM" id="MobiDB-lite"/>
    </source>
</evidence>
<feature type="transmembrane region" description="Helical" evidence="2">
    <location>
        <begin position="955"/>
        <end position="975"/>
    </location>
</feature>
<gene>
    <name evidence="3" type="ORF">C1SCF055_LOCUS39224</name>
</gene>
<feature type="transmembrane region" description="Helical" evidence="2">
    <location>
        <begin position="1089"/>
        <end position="1112"/>
    </location>
</feature>
<dbReference type="EMBL" id="CAMXCT030006279">
    <property type="protein sequence ID" value="CAL4801625.1"/>
    <property type="molecule type" value="Genomic_DNA"/>
</dbReference>
<reference evidence="3" key="1">
    <citation type="submission" date="2022-10" db="EMBL/GenBank/DDBJ databases">
        <authorList>
            <person name="Chen Y."/>
            <person name="Dougan E. K."/>
            <person name="Chan C."/>
            <person name="Rhodes N."/>
            <person name="Thang M."/>
        </authorList>
    </citation>
    <scope>NUCLEOTIDE SEQUENCE</scope>
</reference>